<feature type="domain" description="Rhodopsin" evidence="7">
    <location>
        <begin position="48"/>
        <end position="134"/>
    </location>
</feature>
<organism evidence="8 9">
    <name type="scientific">Scytalidium lignicola</name>
    <name type="common">Hyphomycete</name>
    <dbReference type="NCBI Taxonomy" id="5539"/>
    <lineage>
        <taxon>Eukaryota</taxon>
        <taxon>Fungi</taxon>
        <taxon>Dikarya</taxon>
        <taxon>Ascomycota</taxon>
        <taxon>Pezizomycotina</taxon>
        <taxon>Leotiomycetes</taxon>
        <taxon>Leotiomycetes incertae sedis</taxon>
        <taxon>Scytalidium</taxon>
    </lineage>
</organism>
<feature type="transmembrane region" description="Helical" evidence="6">
    <location>
        <begin position="109"/>
        <end position="129"/>
    </location>
</feature>
<evidence type="ECO:0000256" key="2">
    <source>
        <dbReference type="ARBA" id="ARBA00022692"/>
    </source>
</evidence>
<keyword evidence="9" id="KW-1185">Reference proteome</keyword>
<dbReference type="Proteomes" id="UP000258309">
    <property type="component" value="Unassembled WGS sequence"/>
</dbReference>
<keyword evidence="3 6" id="KW-1133">Transmembrane helix</keyword>
<protein>
    <recommendedName>
        <fullName evidence="7">Rhodopsin domain-containing protein</fullName>
    </recommendedName>
</protein>
<evidence type="ECO:0000256" key="3">
    <source>
        <dbReference type="ARBA" id="ARBA00022989"/>
    </source>
</evidence>
<comment type="similarity">
    <text evidence="5">Belongs to the SAT4 family.</text>
</comment>
<accession>A0A3E2HK35</accession>
<evidence type="ECO:0000256" key="1">
    <source>
        <dbReference type="ARBA" id="ARBA00004141"/>
    </source>
</evidence>
<dbReference type="InterPro" id="IPR052337">
    <property type="entry name" value="SAT4-like"/>
</dbReference>
<dbReference type="PANTHER" id="PTHR33048">
    <property type="entry name" value="PTH11-LIKE INTEGRAL MEMBRANE PROTEIN (AFU_ORTHOLOGUE AFUA_5G11245)"/>
    <property type="match status" value="1"/>
</dbReference>
<name>A0A3E2HK35_SCYLI</name>
<feature type="transmembrane region" description="Helical" evidence="6">
    <location>
        <begin position="12"/>
        <end position="33"/>
    </location>
</feature>
<gene>
    <name evidence="8" type="ORF">B7463_g2561</name>
</gene>
<keyword evidence="4 6" id="KW-0472">Membrane</keyword>
<evidence type="ECO:0000259" key="7">
    <source>
        <dbReference type="Pfam" id="PF20684"/>
    </source>
</evidence>
<evidence type="ECO:0000256" key="5">
    <source>
        <dbReference type="ARBA" id="ARBA00038359"/>
    </source>
</evidence>
<feature type="non-terminal residue" evidence="8">
    <location>
        <position position="237"/>
    </location>
</feature>
<evidence type="ECO:0000313" key="9">
    <source>
        <dbReference type="Proteomes" id="UP000258309"/>
    </source>
</evidence>
<feature type="non-terminal residue" evidence="8">
    <location>
        <position position="1"/>
    </location>
</feature>
<comment type="caution">
    <text evidence="8">The sequence shown here is derived from an EMBL/GenBank/DDBJ whole genome shotgun (WGS) entry which is preliminary data.</text>
</comment>
<dbReference type="OrthoDB" id="3903189at2759"/>
<evidence type="ECO:0000256" key="4">
    <source>
        <dbReference type="ARBA" id="ARBA00023136"/>
    </source>
</evidence>
<sequence length="237" mass="25802">MTKGLDKYHTAVIAVSVYVAVGYVVVMIFLVGVWCCPFHLYYDTIPVPAAHGDAIMLCLPIPLLIKSRLPLGRKCALIGVFSLGGLVILCAILNRITNFSAPVGSLVYLNWYAGEISTAMIVTNVPHLWPLMARIFKLGSFAKSSANRPQYTLQNIRDGNNFDPAGSEERIASNAQGPAYSENKLDLTGKKGVSEANVFSGGWEDEEPDASTATSRIVKTVTVTQYRRDAQSRSVET</sequence>
<dbReference type="AlphaFoldDB" id="A0A3E2HK35"/>
<comment type="subcellular location">
    <subcellularLocation>
        <location evidence="1">Membrane</location>
        <topology evidence="1">Multi-pass membrane protein</topology>
    </subcellularLocation>
</comment>
<dbReference type="Pfam" id="PF20684">
    <property type="entry name" value="Fung_rhodopsin"/>
    <property type="match status" value="1"/>
</dbReference>
<feature type="transmembrane region" description="Helical" evidence="6">
    <location>
        <begin position="77"/>
        <end position="97"/>
    </location>
</feature>
<reference evidence="8 9" key="1">
    <citation type="submission" date="2018-05" db="EMBL/GenBank/DDBJ databases">
        <title>Draft genome sequence of Scytalidium lignicola DSM 105466, a ubiquitous saprotrophic fungus.</title>
        <authorList>
            <person name="Buettner E."/>
            <person name="Gebauer A.M."/>
            <person name="Hofrichter M."/>
            <person name="Liers C."/>
            <person name="Kellner H."/>
        </authorList>
    </citation>
    <scope>NUCLEOTIDE SEQUENCE [LARGE SCALE GENOMIC DNA]</scope>
    <source>
        <strain evidence="8 9">DSM 105466</strain>
    </source>
</reference>
<proteinExistence type="inferred from homology"/>
<evidence type="ECO:0000256" key="6">
    <source>
        <dbReference type="SAM" id="Phobius"/>
    </source>
</evidence>
<dbReference type="InterPro" id="IPR049326">
    <property type="entry name" value="Rhodopsin_dom_fungi"/>
</dbReference>
<evidence type="ECO:0000313" key="8">
    <source>
        <dbReference type="EMBL" id="RFU33766.1"/>
    </source>
</evidence>
<dbReference type="EMBL" id="NCSJ02000030">
    <property type="protein sequence ID" value="RFU33766.1"/>
    <property type="molecule type" value="Genomic_DNA"/>
</dbReference>
<dbReference type="PANTHER" id="PTHR33048:SF110">
    <property type="entry name" value="UBID FAMILY DECARBOXYLASE"/>
    <property type="match status" value="1"/>
</dbReference>
<keyword evidence="2 6" id="KW-0812">Transmembrane</keyword>
<dbReference type="GO" id="GO:0016020">
    <property type="term" value="C:membrane"/>
    <property type="evidence" value="ECO:0007669"/>
    <property type="project" value="UniProtKB-SubCell"/>
</dbReference>